<protein>
    <recommendedName>
        <fullName evidence="3">Outer membrane protein transport protein (OMPP1/FadL/TodX)</fullName>
    </recommendedName>
</protein>
<gene>
    <name evidence="1" type="ORF">DYBT9275_02075</name>
</gene>
<evidence type="ECO:0000313" key="1">
    <source>
        <dbReference type="EMBL" id="CAG4998766.1"/>
    </source>
</evidence>
<dbReference type="SUPFAM" id="SSF56935">
    <property type="entry name" value="Porins"/>
    <property type="match status" value="1"/>
</dbReference>
<dbReference type="EMBL" id="CAJRAF010000002">
    <property type="protein sequence ID" value="CAG4998766.1"/>
    <property type="molecule type" value="Genomic_DNA"/>
</dbReference>
<sequence length="524" mass="57321">MSKVAPYIYLMFTAVVALPLKAQYAADIFRYSESNQTGTARFQGLGGNHAALGGDASTIFGNPAGLGFYNRSEISISPAVTSFNTSSKYTDGIMTDAKSNFNIAQASLVITSQPSFQRKWKRTSLGISFSRQQSFQDRYSYGGLNNKSAMVDKIVQDANGRNLTVADMNADFESDPSNGGPLAFSLPAAYYQMYLINPTYSSPTATIPDWEPLDRNSVVNQYGNYDATGANTQWNISYGGNYDDKLYVGGSVGFSRLRYKYTRYNEDNYVNSPELISTNQSEELSVTGNGANLSLGIIYKFNPVFQLGGVLTTPTWTAIKETFNQNVAAEYVDGLVSDGQGGLITPPYTNLNIATNEFVYSAISPFKGSLGGTLFFQNKGFITGTVEYVGYSGMGGRTTYLSSTDNNNFRTDTKAEIKDTFRNTVNARIGGELRAGVFRGRLGFAYIADPYMARSDGTKRDKYLMSAGVGVRNSRFFADLGATFSTYKSLYSPYILNNPEDYSTAEVSNKTVNVMLTVGTFFGR</sequence>
<proteinExistence type="predicted"/>
<comment type="caution">
    <text evidence="1">The sequence shown here is derived from an EMBL/GenBank/DDBJ whole genome shotgun (WGS) entry which is preliminary data.</text>
</comment>
<dbReference type="Gene3D" id="2.40.160.60">
    <property type="entry name" value="Outer membrane protein transport protein (OMPP1/FadL/TodX)"/>
    <property type="match status" value="1"/>
</dbReference>
<keyword evidence="2" id="KW-1185">Reference proteome</keyword>
<reference evidence="1" key="1">
    <citation type="submission" date="2021-04" db="EMBL/GenBank/DDBJ databases">
        <authorList>
            <person name="Rodrigo-Torres L."/>
            <person name="Arahal R. D."/>
            <person name="Lucena T."/>
        </authorList>
    </citation>
    <scope>NUCLEOTIDE SEQUENCE</scope>
    <source>
        <strain evidence="1">CECT 9275</strain>
    </source>
</reference>
<dbReference type="AlphaFoldDB" id="A0A916NBL8"/>
<dbReference type="RefSeq" id="WP_215238749.1">
    <property type="nucleotide sequence ID" value="NZ_CAJRAF010000002.1"/>
</dbReference>
<accession>A0A916NBL8</accession>
<organism evidence="1 2">
    <name type="scientific">Dyadobacter helix</name>
    <dbReference type="NCBI Taxonomy" id="2822344"/>
    <lineage>
        <taxon>Bacteria</taxon>
        <taxon>Pseudomonadati</taxon>
        <taxon>Bacteroidota</taxon>
        <taxon>Cytophagia</taxon>
        <taxon>Cytophagales</taxon>
        <taxon>Spirosomataceae</taxon>
        <taxon>Dyadobacter</taxon>
    </lineage>
</organism>
<name>A0A916NBL8_9BACT</name>
<evidence type="ECO:0000313" key="2">
    <source>
        <dbReference type="Proteomes" id="UP000680038"/>
    </source>
</evidence>
<dbReference type="Proteomes" id="UP000680038">
    <property type="component" value="Unassembled WGS sequence"/>
</dbReference>
<evidence type="ECO:0008006" key="3">
    <source>
        <dbReference type="Google" id="ProtNLM"/>
    </source>
</evidence>